<evidence type="ECO:0000313" key="3">
    <source>
        <dbReference type="Proteomes" id="UP000321310"/>
    </source>
</evidence>
<dbReference type="Pfam" id="PF13391">
    <property type="entry name" value="HNH_2"/>
    <property type="match status" value="1"/>
</dbReference>
<dbReference type="AlphaFoldDB" id="A0A5C7DZP5"/>
<organism evidence="2 3">
    <name type="scientific">Campylobacter peloridis</name>
    <dbReference type="NCBI Taxonomy" id="488546"/>
    <lineage>
        <taxon>Bacteria</taxon>
        <taxon>Pseudomonadati</taxon>
        <taxon>Campylobacterota</taxon>
        <taxon>Epsilonproteobacteria</taxon>
        <taxon>Campylobacterales</taxon>
        <taxon>Campylobacteraceae</taxon>
        <taxon>Campylobacter</taxon>
    </lineage>
</organism>
<evidence type="ECO:0000313" key="2">
    <source>
        <dbReference type="EMBL" id="TXE81359.1"/>
    </source>
</evidence>
<dbReference type="GO" id="GO:0004519">
    <property type="term" value="F:endonuclease activity"/>
    <property type="evidence" value="ECO:0007669"/>
    <property type="project" value="UniProtKB-KW"/>
</dbReference>
<protein>
    <submittedName>
        <fullName evidence="2">HNH endonuclease</fullName>
    </submittedName>
</protein>
<proteinExistence type="predicted"/>
<evidence type="ECO:0000259" key="1">
    <source>
        <dbReference type="Pfam" id="PF13391"/>
    </source>
</evidence>
<gene>
    <name evidence="2" type="ORF">FPD46_05935</name>
</gene>
<reference evidence="2 3" key="1">
    <citation type="submission" date="2019-07" db="EMBL/GenBank/DDBJ databases">
        <title>Rapid identification of Enteric Bacteria from Whole Genome Sequences (WGS) using Average Nucleotide Identity (ANI).</title>
        <authorList>
            <person name="Lane C."/>
        </authorList>
    </citation>
    <scope>NUCLEOTIDE SEQUENCE [LARGE SCALE GENOMIC DNA]</scope>
    <source>
        <strain evidence="2 3">2016D-0250</strain>
    </source>
</reference>
<sequence>MIICDIDFDIIDSIEQITIADSFIKGGNKIGTGHGEAKLYVGQITDGRTETFFNLTPQNKPIKCFILKNDLYKYLEDTKQEYNNPTQNYQAASLMPMLWQQRLENLLSKDNVLEFELINTNVTPPRIYLNTPNTNDENYNLIREFALPNLSYLSCLKLRDKRTYQIYFYFRIFADLSYLSNNTLMENEIIANPIMAKNIRDGQAKYRQNLLLECPFCPVTMVNYDRLLIASHIKPYAYCNDYEKYDPKNGLMLTPTIDKLFDKGFITFNINKQIMLSPWLSKHTFRCLNLTEGTIYPNLPFDEKRIAYMQYHNQSVFKA</sequence>
<keyword evidence="2" id="KW-0378">Hydrolase</keyword>
<name>A0A5C7DZP5_9BACT</name>
<comment type="caution">
    <text evidence="2">The sequence shown here is derived from an EMBL/GenBank/DDBJ whole genome shotgun (WGS) entry which is preliminary data.</text>
</comment>
<dbReference type="RefSeq" id="WP_147575750.1">
    <property type="nucleotide sequence ID" value="NZ_VOWB01000048.1"/>
</dbReference>
<feature type="domain" description="HNH nuclease" evidence="1">
    <location>
        <begin position="217"/>
        <end position="269"/>
    </location>
</feature>
<dbReference type="EMBL" id="VOWB01000048">
    <property type="protein sequence ID" value="TXE81359.1"/>
    <property type="molecule type" value="Genomic_DNA"/>
</dbReference>
<dbReference type="Proteomes" id="UP000321310">
    <property type="component" value="Unassembled WGS sequence"/>
</dbReference>
<keyword evidence="2" id="KW-0255">Endonuclease</keyword>
<accession>A0A5C7DZP5</accession>
<dbReference type="InterPro" id="IPR003615">
    <property type="entry name" value="HNH_nuc"/>
</dbReference>
<keyword evidence="2" id="KW-0540">Nuclease</keyword>